<dbReference type="Pfam" id="PF00646">
    <property type="entry name" value="F-box"/>
    <property type="match status" value="1"/>
</dbReference>
<dbReference type="Gramene" id="Dexi6A01G0003940.1">
    <property type="protein sequence ID" value="Dexi6A01G0003940.1:cds"/>
    <property type="gene ID" value="Dexi6A01G0003940"/>
</dbReference>
<dbReference type="InterPro" id="IPR036047">
    <property type="entry name" value="F-box-like_dom_sf"/>
</dbReference>
<dbReference type="SUPFAM" id="SSF81383">
    <property type="entry name" value="F-box domain"/>
    <property type="match status" value="1"/>
</dbReference>
<feature type="region of interest" description="Disordered" evidence="1">
    <location>
        <begin position="1"/>
        <end position="20"/>
    </location>
</feature>
<dbReference type="SMART" id="SM00256">
    <property type="entry name" value="FBOX"/>
    <property type="match status" value="1"/>
</dbReference>
<proteinExistence type="predicted"/>
<dbReference type="CDD" id="cd22160">
    <property type="entry name" value="F-box_AtFBL13-like"/>
    <property type="match status" value="1"/>
</dbReference>
<evidence type="ECO:0000259" key="2">
    <source>
        <dbReference type="PROSITE" id="PS50181"/>
    </source>
</evidence>
<dbReference type="PROSITE" id="PS50181">
    <property type="entry name" value="FBOX"/>
    <property type="match status" value="1"/>
</dbReference>
<keyword evidence="4" id="KW-1185">Reference proteome</keyword>
<dbReference type="PANTHER" id="PTHR34223">
    <property type="entry name" value="OS11G0201299 PROTEIN"/>
    <property type="match status" value="1"/>
</dbReference>
<reference evidence="3" key="1">
    <citation type="submission" date="2020-07" db="EMBL/GenBank/DDBJ databases">
        <title>Genome sequence and genetic diversity analysis of an under-domesticated orphan crop, white fonio (Digitaria exilis).</title>
        <authorList>
            <person name="Bennetzen J.L."/>
            <person name="Chen S."/>
            <person name="Ma X."/>
            <person name="Wang X."/>
            <person name="Yssel A.E.J."/>
            <person name="Chaluvadi S.R."/>
            <person name="Johnson M."/>
            <person name="Gangashetty P."/>
            <person name="Hamidou F."/>
            <person name="Sanogo M.D."/>
            <person name="Zwaenepoel A."/>
            <person name="Wallace J."/>
            <person name="Van De Peer Y."/>
            <person name="Van Deynze A."/>
        </authorList>
    </citation>
    <scope>NUCLEOTIDE SEQUENCE</scope>
    <source>
        <tissue evidence="3">Leaves</tissue>
    </source>
</reference>
<dbReference type="Gene3D" id="1.20.1280.50">
    <property type="match status" value="1"/>
</dbReference>
<evidence type="ECO:0000313" key="4">
    <source>
        <dbReference type="Proteomes" id="UP000636709"/>
    </source>
</evidence>
<gene>
    <name evidence="3" type="ORF">HU200_051162</name>
</gene>
<dbReference type="InterPro" id="IPR001810">
    <property type="entry name" value="F-box_dom"/>
</dbReference>
<dbReference type="EMBL" id="JACEFO010002268">
    <property type="protein sequence ID" value="KAF8669977.1"/>
    <property type="molecule type" value="Genomic_DNA"/>
</dbReference>
<dbReference type="OrthoDB" id="677997at2759"/>
<dbReference type="InterPro" id="IPR053197">
    <property type="entry name" value="F-box_SCFL_complex_component"/>
</dbReference>
<name>A0A835ATM2_9POAL</name>
<feature type="compositionally biased region" description="Basic and acidic residues" evidence="1">
    <location>
        <begin position="1"/>
        <end position="16"/>
    </location>
</feature>
<accession>A0A835ATM2</accession>
<organism evidence="3 4">
    <name type="scientific">Digitaria exilis</name>
    <dbReference type="NCBI Taxonomy" id="1010633"/>
    <lineage>
        <taxon>Eukaryota</taxon>
        <taxon>Viridiplantae</taxon>
        <taxon>Streptophyta</taxon>
        <taxon>Embryophyta</taxon>
        <taxon>Tracheophyta</taxon>
        <taxon>Spermatophyta</taxon>
        <taxon>Magnoliopsida</taxon>
        <taxon>Liliopsida</taxon>
        <taxon>Poales</taxon>
        <taxon>Poaceae</taxon>
        <taxon>PACMAD clade</taxon>
        <taxon>Panicoideae</taxon>
        <taxon>Panicodae</taxon>
        <taxon>Paniceae</taxon>
        <taxon>Anthephorinae</taxon>
        <taxon>Digitaria</taxon>
    </lineage>
</organism>
<evidence type="ECO:0000256" key="1">
    <source>
        <dbReference type="SAM" id="MobiDB-lite"/>
    </source>
</evidence>
<comment type="caution">
    <text evidence="3">The sequence shown here is derived from an EMBL/GenBank/DDBJ whole genome shotgun (WGS) entry which is preliminary data.</text>
</comment>
<dbReference type="InterPro" id="IPR053781">
    <property type="entry name" value="F-box_AtFBL13-like"/>
</dbReference>
<dbReference type="PANTHER" id="PTHR34223:SF66">
    <property type="entry name" value="F-BOX DOMAIN-CONTAINING PROTEIN"/>
    <property type="match status" value="1"/>
</dbReference>
<dbReference type="AlphaFoldDB" id="A0A835ATM2"/>
<protein>
    <recommendedName>
        <fullName evidence="2">F-box domain-containing protein</fullName>
    </recommendedName>
</protein>
<sequence length="158" mass="18062">MDMPGGKRVEATDPGDRISGLPDEMLHRVISFLPARDAVRTCVLSPRWRHLWRLAPRLNIDAEGFTSQTRFINFVNALLLSRGSIPLESFWLRANGPGIFLENFRDTAYLWIGHALRSNVEELGIVDHDQNDNEDESEFVQLKHCPFTSSCLKKMHLC</sequence>
<evidence type="ECO:0000313" key="3">
    <source>
        <dbReference type="EMBL" id="KAF8669977.1"/>
    </source>
</evidence>
<feature type="domain" description="F-box" evidence="2">
    <location>
        <begin position="15"/>
        <end position="51"/>
    </location>
</feature>
<dbReference type="Proteomes" id="UP000636709">
    <property type="component" value="Unassembled WGS sequence"/>
</dbReference>